<dbReference type="RefSeq" id="WP_203375853.1">
    <property type="nucleotide sequence ID" value="NZ_JAENHP010000003.1"/>
</dbReference>
<gene>
    <name evidence="7" type="ORF">JIG36_10190</name>
</gene>
<sequence length="279" mass="29321">MRILHLSDTHLTAAPGPNTDGIDPRASLRRMLADCDHLTGLDAVLVTGDVADDGSVAAYEAVRELVGGFAAGRGVPVLWTTGNHDERKAFASVLGDDLVAATGIRGHRVITLDTLVPGKAYGWLGDDQLQWLRGELATPAPHGTVLAFHHPPIALPGVEVQHKLGLLNPGALAEAIRGSDVRLILTGHFHLQLFGLLESVPVWVTPGVVNRIDLTAAPGTERAVRGASATLVDLSTPQSPLLHVLHARDPHAGETAHETSAEAMSDVIARLGQALGRDG</sequence>
<keyword evidence="8" id="KW-1185">Reference proteome</keyword>
<dbReference type="PANTHER" id="PTHR42988:SF2">
    <property type="entry name" value="CYCLIC NUCLEOTIDE PHOSPHODIESTERASE CBUA0032-RELATED"/>
    <property type="match status" value="1"/>
</dbReference>
<protein>
    <submittedName>
        <fullName evidence="7">Metallophosphoesterase</fullName>
    </submittedName>
</protein>
<dbReference type="Gene3D" id="3.60.21.10">
    <property type="match status" value="1"/>
</dbReference>
<dbReference type="InterPro" id="IPR004843">
    <property type="entry name" value="Calcineurin-like_PHP"/>
</dbReference>
<proteinExistence type="inferred from homology"/>
<feature type="region of interest" description="Disordered" evidence="5">
    <location>
        <begin position="1"/>
        <end position="22"/>
    </location>
</feature>
<evidence type="ECO:0000256" key="3">
    <source>
        <dbReference type="ARBA" id="ARBA00023004"/>
    </source>
</evidence>
<dbReference type="SUPFAM" id="SSF56300">
    <property type="entry name" value="Metallo-dependent phosphatases"/>
    <property type="match status" value="1"/>
</dbReference>
<keyword evidence="3" id="KW-0408">Iron</keyword>
<dbReference type="Pfam" id="PF00149">
    <property type="entry name" value="Metallophos"/>
    <property type="match status" value="1"/>
</dbReference>
<evidence type="ECO:0000256" key="5">
    <source>
        <dbReference type="SAM" id="MobiDB-lite"/>
    </source>
</evidence>
<keyword evidence="1" id="KW-0479">Metal-binding</keyword>
<comment type="caution">
    <text evidence="7">The sequence shown here is derived from an EMBL/GenBank/DDBJ whole genome shotgun (WGS) entry which is preliminary data.</text>
</comment>
<evidence type="ECO:0000256" key="2">
    <source>
        <dbReference type="ARBA" id="ARBA00022801"/>
    </source>
</evidence>
<feature type="domain" description="Calcineurin-like phosphoesterase" evidence="6">
    <location>
        <begin position="1"/>
        <end position="190"/>
    </location>
</feature>
<evidence type="ECO:0000256" key="1">
    <source>
        <dbReference type="ARBA" id="ARBA00022723"/>
    </source>
</evidence>
<evidence type="ECO:0000256" key="4">
    <source>
        <dbReference type="ARBA" id="ARBA00025742"/>
    </source>
</evidence>
<dbReference type="PANTHER" id="PTHR42988">
    <property type="entry name" value="PHOSPHOHYDROLASE"/>
    <property type="match status" value="1"/>
</dbReference>
<accession>A0ABS2A7Y0</accession>
<dbReference type="EMBL" id="JAENHP010000003">
    <property type="protein sequence ID" value="MBM2615925.1"/>
    <property type="molecule type" value="Genomic_DNA"/>
</dbReference>
<keyword evidence="2" id="KW-0378">Hydrolase</keyword>
<dbReference type="Proteomes" id="UP000632138">
    <property type="component" value="Unassembled WGS sequence"/>
</dbReference>
<comment type="similarity">
    <text evidence="4">Belongs to the cyclic nucleotide phosphodiesterase class-III family.</text>
</comment>
<evidence type="ECO:0000259" key="6">
    <source>
        <dbReference type="Pfam" id="PF00149"/>
    </source>
</evidence>
<evidence type="ECO:0000313" key="7">
    <source>
        <dbReference type="EMBL" id="MBM2615925.1"/>
    </source>
</evidence>
<evidence type="ECO:0000313" key="8">
    <source>
        <dbReference type="Proteomes" id="UP000632138"/>
    </source>
</evidence>
<reference evidence="7 8" key="1">
    <citation type="submission" date="2021-01" db="EMBL/GenBank/DDBJ databases">
        <title>Actinoplanes sp. nov. LDG1-06 isolated from lichen.</title>
        <authorList>
            <person name="Saeng-In P."/>
            <person name="Phongsopitanun W."/>
            <person name="Kanchanasin P."/>
            <person name="Yuki M."/>
            <person name="Kudo T."/>
            <person name="Ohkuma M."/>
            <person name="Tanasupawat S."/>
        </authorList>
    </citation>
    <scope>NUCLEOTIDE SEQUENCE [LARGE SCALE GENOMIC DNA]</scope>
    <source>
        <strain evidence="7 8">LDG1-06</strain>
    </source>
</reference>
<dbReference type="InterPro" id="IPR050884">
    <property type="entry name" value="CNP_phosphodiesterase-III"/>
</dbReference>
<name>A0ABS2A7Y0_9ACTN</name>
<organism evidence="7 8">
    <name type="scientific">Paractinoplanes ovalisporus</name>
    <dbReference type="NCBI Taxonomy" id="2810368"/>
    <lineage>
        <taxon>Bacteria</taxon>
        <taxon>Bacillati</taxon>
        <taxon>Actinomycetota</taxon>
        <taxon>Actinomycetes</taxon>
        <taxon>Micromonosporales</taxon>
        <taxon>Micromonosporaceae</taxon>
        <taxon>Paractinoplanes</taxon>
    </lineage>
</organism>
<dbReference type="InterPro" id="IPR029052">
    <property type="entry name" value="Metallo-depent_PP-like"/>
</dbReference>